<evidence type="ECO:0000256" key="1">
    <source>
        <dbReference type="SAM" id="MobiDB-lite"/>
    </source>
</evidence>
<dbReference type="AlphaFoldDB" id="A0A7S1I9H3"/>
<reference evidence="2" key="1">
    <citation type="submission" date="2021-01" db="EMBL/GenBank/DDBJ databases">
        <authorList>
            <person name="Corre E."/>
            <person name="Pelletier E."/>
            <person name="Niang G."/>
            <person name="Scheremetjew M."/>
            <person name="Finn R."/>
            <person name="Kale V."/>
            <person name="Holt S."/>
            <person name="Cochrane G."/>
            <person name="Meng A."/>
            <person name="Brown T."/>
            <person name="Cohen L."/>
        </authorList>
    </citation>
    <scope>NUCLEOTIDE SEQUENCE</scope>
    <source>
        <strain evidence="2">NIES-381</strain>
    </source>
</reference>
<protein>
    <submittedName>
        <fullName evidence="2">Uncharacterized protein</fullName>
    </submittedName>
</protein>
<evidence type="ECO:0000313" key="2">
    <source>
        <dbReference type="EMBL" id="CAD9005453.1"/>
    </source>
</evidence>
<gene>
    <name evidence="2" type="ORF">EGYM00392_LOCUS16541</name>
</gene>
<accession>A0A7S1I9H3</accession>
<proteinExistence type="predicted"/>
<name>A0A7S1I9H3_9EUGL</name>
<dbReference type="EMBL" id="HBGA01045347">
    <property type="protein sequence ID" value="CAD9005453.1"/>
    <property type="molecule type" value="Transcribed_RNA"/>
</dbReference>
<sequence length="164" mass="18046">MEECVYAGCNGCAFSTTAPTVFCVGIGHVCRECFSALFGHQQAPPAVSSAPDPSFRAQHPFSSKADASRFAGGSEGQRLMGAARQDKALVAKYVVQELQMCYPTACKTEFKRKARGLTHQWLAAHPLPRKTHTSHSLRVSVRQYVQREVRSEVMLQPRTSCTEP</sequence>
<feature type="region of interest" description="Disordered" evidence="1">
    <location>
        <begin position="48"/>
        <end position="72"/>
    </location>
</feature>
<organism evidence="2">
    <name type="scientific">Eutreptiella gymnastica</name>
    <dbReference type="NCBI Taxonomy" id="73025"/>
    <lineage>
        <taxon>Eukaryota</taxon>
        <taxon>Discoba</taxon>
        <taxon>Euglenozoa</taxon>
        <taxon>Euglenida</taxon>
        <taxon>Spirocuta</taxon>
        <taxon>Euglenophyceae</taxon>
        <taxon>Eutreptiales</taxon>
        <taxon>Eutreptiaceae</taxon>
        <taxon>Eutreptiella</taxon>
    </lineage>
</organism>